<comment type="caution">
    <text evidence="7">The sequence shown here is derived from an EMBL/GenBank/DDBJ whole genome shotgun (WGS) entry which is preliminary data.</text>
</comment>
<proteinExistence type="predicted"/>
<evidence type="ECO:0000256" key="3">
    <source>
        <dbReference type="ARBA" id="ARBA00022737"/>
    </source>
</evidence>
<dbReference type="Gene3D" id="1.25.10.10">
    <property type="entry name" value="Leucine-rich Repeat Variant"/>
    <property type="match status" value="2"/>
</dbReference>
<reference evidence="7 8" key="1">
    <citation type="submission" date="2018-08" db="EMBL/GenBank/DDBJ databases">
        <title>Draft genome of the lignicolous fungus Coniochaeta pulveracea.</title>
        <authorList>
            <person name="Borstlap C.J."/>
            <person name="De Witt R.N."/>
            <person name="Botha A."/>
            <person name="Volschenk H."/>
        </authorList>
    </citation>
    <scope>NUCLEOTIDE SEQUENCE [LARGE SCALE GENOMIC DNA]</scope>
    <source>
        <strain evidence="7 8">CAB683</strain>
    </source>
</reference>
<organism evidence="7 8">
    <name type="scientific">Coniochaeta pulveracea</name>
    <dbReference type="NCBI Taxonomy" id="177199"/>
    <lineage>
        <taxon>Eukaryota</taxon>
        <taxon>Fungi</taxon>
        <taxon>Dikarya</taxon>
        <taxon>Ascomycota</taxon>
        <taxon>Pezizomycotina</taxon>
        <taxon>Sordariomycetes</taxon>
        <taxon>Sordariomycetidae</taxon>
        <taxon>Coniochaetales</taxon>
        <taxon>Coniochaetaceae</taxon>
        <taxon>Coniochaeta</taxon>
    </lineage>
</organism>
<comment type="subcellular location">
    <subcellularLocation>
        <location evidence="1">Cytoplasm</location>
    </subcellularLocation>
</comment>
<dbReference type="InterPro" id="IPR055443">
    <property type="entry name" value="HEAT_ECM29"/>
</dbReference>
<keyword evidence="3" id="KW-0677">Repeat</keyword>
<sequence>MAELSPEQRELKLVDTVDFRIANVANHPEKLQALLEKFLCPLLLKLRSEHASVRNKTIEVCHRLRNFIKAPDVVLPVAALLDQFKANPDSELVRHYDKIFFQHSLGRLPLAARRQLVPKILHGIGSDVRPYQEVLFNFFLRLLPDIKRPPRGSTEDLQFRDIMFSDPKDAEHVANYLGNLFLLAGTLDQSQTRGLDEDDYNYLTLSNPDTWSPEKNGLSLGETCRLAVSFLETGAFTDKERLLPALCAMAHADSTVSTVGNDMLKRTTISYEDPDYVETLYYAYDHLGWPVRIRVLRLLTKSKLAATHVHRIFKVFQRNCDLWEDSDVRTKSRTGDYTGYKAWVIENANVLLHFLNWTVRVSPNNPEFSPVARSILYRCSEFLHGTLGCPTPLPERRTADDRTLRCIAYQIIGFMGAVPGALDGEDSSSEDSVGIFTDTVDPADTNQGRLIIWLLKALAEDPVEDAVVHIDSALSSIASSFKPGSDPTVKLKGQDKVLQWLIANMTTGPLPQDSRSIRHAIVRIANRCYPFNNTSARWIDILALSRPKERKDVVEEGERGLDPRTYFPEDNTMVQASVGPDQAHVLPDWKEMTGHFEAIQDMASPPTASMAHAKLVAFVKQLLFLTALRDTDFRFVPGWQHQLDVLVKTDRDTRNTIRQYLTAQGEIVQSFLLDVLAGLGSGDPDIMELTARNFLEVASLAPASSLEVPLEHLSGAEAMFLQGRRQLQVLWARIQGILVNNIDPGRSEADSVSQQFCEAVNTLGHSANTEPSGLHMAEGHLLSSAYSLSRLVYRGQEIPVTIREALSRCMPSLLGTRSSSLDVILEGLIQLWTAGIPPTSQVASSAQPADRLDNLTEYYIEPLSVQAKQGNEKAITALGRLAMVVDDDDIVNSVLGKLYDLHEMKQTEIHFAVGEAIVASVACWDSEALQLAVDVDPFLFEQRRLHRADKLRQVLEKLVSDSKQTKPSLIKASGIWLFCMMQYCSHLPEVQSRLRSCQVAFMRLLGSRDELVQETASRGLAVVYEKGDESIKETLVRDFVAAFTGSTVQIKVDEETELFEPGALPTGEGNSVTSYKDIVSLANEVGDQTLIYKFMSLANNSHTWAARSAFGRFGLSKILSVSDVDPKLYPKLFRYRFDPNTNVQKSMDDIWKALVKDSNEVLDKYFDDILQDLLVSILGREWRVREASCAAISDLIQGRPFDKYEKYYQQIWASALKVLDDVKATVRSAAQNLCGALSNTLVHQVELSGSSETTKKMMQEGLPFLLSDKGIESTTQEVKLIATGTILKLTKSGGKALQPFIPDMVTKLLGLLSTLEPEQVNYLYNRTNEDNREKLDRFRAQMVTRGPLVEAIENLLRNVDTAVMKQLVLQLEDVIKTAVGMPSKIGCAQVLGTLATRHAEDFKPYSARFLQLVEKQILDRNDEVSVGYAKAAAYIIRVAPDQAQLRFVNALIQLYLKSENDTRRQKVADAVLALFKISPDHFNTLEGSLLPLAFLGKHDTDEYVQKVFDEVWSKNAGSSFSTTRYTAEIVSLIQEALETAQWALKHGGALASASLVLAVTGATTVSGYVNEEHLKTVWPVFEKSLALKTFVGKEKLLPAFSSVVSKGKTWWEKDARLAESLKKIAVREAKRNNEGYRPHAFRCLSQFAAAREDLEMLDEISNIVQPFIVEFVEDVEMKDTSDKAGQAAAARGDDRRSKTVWAAIEAIAKGYNRPNQGRDPIAELSRIIMAVEGQGKTPAATQQNPILARPPLEPVRRAYWYNCVAELLEEASKAQVEGGSTTSEGVATLLWLAKTLDLDNNQLGTEQQRLARAKAALALCTVWRDVPTGDKWHFRDAMLGSIQQAVEEERSPEVKKKWQSCLTILQ</sequence>
<keyword evidence="2" id="KW-0963">Cytoplasm</keyword>
<evidence type="ECO:0000256" key="4">
    <source>
        <dbReference type="ARBA" id="ARBA00022942"/>
    </source>
</evidence>
<evidence type="ECO:0000313" key="7">
    <source>
        <dbReference type="EMBL" id="RKU40527.1"/>
    </source>
</evidence>
<dbReference type="SUPFAM" id="SSF48371">
    <property type="entry name" value="ARM repeat"/>
    <property type="match status" value="1"/>
</dbReference>
<dbReference type="GO" id="GO:0005737">
    <property type="term" value="C:cytoplasm"/>
    <property type="evidence" value="ECO:0007669"/>
    <property type="project" value="UniProtKB-SubCell"/>
</dbReference>
<keyword evidence="4 7" id="KW-0647">Proteasome</keyword>
<dbReference type="OrthoDB" id="16066at2759"/>
<dbReference type="Proteomes" id="UP000275385">
    <property type="component" value="Unassembled WGS sequence"/>
</dbReference>
<dbReference type="InterPro" id="IPR016024">
    <property type="entry name" value="ARM-type_fold"/>
</dbReference>
<dbReference type="STRING" id="177199.A0A420XXZ9"/>
<dbReference type="GO" id="GO:0043248">
    <property type="term" value="P:proteasome assembly"/>
    <property type="evidence" value="ECO:0007669"/>
    <property type="project" value="InterPro"/>
</dbReference>
<evidence type="ECO:0000259" key="6">
    <source>
        <dbReference type="Pfam" id="PF24492"/>
    </source>
</evidence>
<dbReference type="GO" id="GO:0060090">
    <property type="term" value="F:molecular adaptor activity"/>
    <property type="evidence" value="ECO:0007669"/>
    <property type="project" value="InterPro"/>
</dbReference>
<dbReference type="PANTHER" id="PTHR23346">
    <property type="entry name" value="TRANSLATIONAL ACTIVATOR GCN1-RELATED"/>
    <property type="match status" value="1"/>
</dbReference>
<dbReference type="InterPro" id="IPR011989">
    <property type="entry name" value="ARM-like"/>
</dbReference>
<name>A0A420XXZ9_9PEZI</name>
<evidence type="ECO:0000259" key="5">
    <source>
        <dbReference type="Pfam" id="PF13001"/>
    </source>
</evidence>
<dbReference type="Pfam" id="PF23731">
    <property type="entry name" value="ARM_ECM29_C"/>
    <property type="match status" value="1"/>
</dbReference>
<dbReference type="GO" id="GO:0036503">
    <property type="term" value="P:ERAD pathway"/>
    <property type="evidence" value="ECO:0007669"/>
    <property type="project" value="TreeGrafter"/>
</dbReference>
<gene>
    <name evidence="7" type="primary">ECM29</name>
    <name evidence="7" type="ORF">DL546_003411</name>
</gene>
<dbReference type="EMBL" id="QVQW01000100">
    <property type="protein sequence ID" value="RKU40527.1"/>
    <property type="molecule type" value="Genomic_DNA"/>
</dbReference>
<keyword evidence="8" id="KW-1185">Reference proteome</keyword>
<dbReference type="PANTHER" id="PTHR23346:SF19">
    <property type="entry name" value="PROTEASOME ADAPTER AND SCAFFOLD PROTEIN ECM29"/>
    <property type="match status" value="1"/>
</dbReference>
<feature type="domain" description="Proteasome adapter and scaffold protein ECM29 HEAT-repeat" evidence="6">
    <location>
        <begin position="1297"/>
        <end position="1456"/>
    </location>
</feature>
<accession>A0A420XXZ9</accession>
<evidence type="ECO:0000313" key="8">
    <source>
        <dbReference type="Proteomes" id="UP000275385"/>
    </source>
</evidence>
<feature type="domain" description="Proteasome component Ecm29 N-terminal" evidence="5">
    <location>
        <begin position="14"/>
        <end position="543"/>
    </location>
</feature>
<evidence type="ECO:0000256" key="2">
    <source>
        <dbReference type="ARBA" id="ARBA00022490"/>
    </source>
</evidence>
<dbReference type="GO" id="GO:0005634">
    <property type="term" value="C:nucleus"/>
    <property type="evidence" value="ECO:0007669"/>
    <property type="project" value="TreeGrafter"/>
</dbReference>
<evidence type="ECO:0000256" key="1">
    <source>
        <dbReference type="ARBA" id="ARBA00004496"/>
    </source>
</evidence>
<dbReference type="InterPro" id="IPR024372">
    <property type="entry name" value="Ecm29_N"/>
</dbReference>
<dbReference type="GO" id="GO:0000502">
    <property type="term" value="C:proteasome complex"/>
    <property type="evidence" value="ECO:0007669"/>
    <property type="project" value="UniProtKB-KW"/>
</dbReference>
<protein>
    <submittedName>
        <fullName evidence="7">Proteasome component M29</fullName>
    </submittedName>
</protein>
<dbReference type="Pfam" id="PF24492">
    <property type="entry name" value="HEAT_ECM29"/>
    <property type="match status" value="1"/>
</dbReference>
<dbReference type="Pfam" id="PF13001">
    <property type="entry name" value="ECM29_N"/>
    <property type="match status" value="1"/>
</dbReference>